<dbReference type="PROSITE" id="PS00107">
    <property type="entry name" value="PROTEIN_KINASE_ATP"/>
    <property type="match status" value="1"/>
</dbReference>
<evidence type="ECO:0000256" key="6">
    <source>
        <dbReference type="ARBA" id="ARBA00022777"/>
    </source>
</evidence>
<dbReference type="Proteomes" id="UP000236630">
    <property type="component" value="Unassembled WGS sequence"/>
</dbReference>
<accession>A0A2H5Q042</accession>
<feature type="domain" description="Protein kinase" evidence="11">
    <location>
        <begin position="19"/>
        <end position="275"/>
    </location>
</feature>
<dbReference type="FunFam" id="1.10.510.10:FF:000571">
    <property type="entry name" value="Maternal embryonic leucine zipper kinase"/>
    <property type="match status" value="1"/>
</dbReference>
<dbReference type="SUPFAM" id="SSF56112">
    <property type="entry name" value="Protein kinase-like (PK-like)"/>
    <property type="match status" value="1"/>
</dbReference>
<keyword evidence="7 9" id="KW-0067">ATP-binding</keyword>
<dbReference type="GO" id="GO:0005524">
    <property type="term" value="F:ATP binding"/>
    <property type="evidence" value="ECO:0007669"/>
    <property type="project" value="UniProtKB-UniRule"/>
</dbReference>
<evidence type="ECO:0000256" key="9">
    <source>
        <dbReference type="PROSITE-ProRule" id="PRU10141"/>
    </source>
</evidence>
<comment type="caution">
    <text evidence="12">The sequence shown here is derived from an EMBL/GenBank/DDBJ whole genome shotgun (WGS) entry which is preliminary data.</text>
</comment>
<evidence type="ECO:0000256" key="4">
    <source>
        <dbReference type="ARBA" id="ARBA00022679"/>
    </source>
</evidence>
<evidence type="ECO:0000256" key="10">
    <source>
        <dbReference type="RuleBase" id="RU000304"/>
    </source>
</evidence>
<comment type="function">
    <text evidence="8">CIPK serine-threonine protein kinases interact with CBL proteins. Binding of a CBL protein to the regulatory NAF domain of CIPK protein lead to the activation of the kinase in a calcium-dependent manner.</text>
</comment>
<dbReference type="FunFam" id="3.30.200.20:FF:000733">
    <property type="entry name" value="Phosphoenolpyruvate carboxylase kinase 1"/>
    <property type="match status" value="1"/>
</dbReference>
<evidence type="ECO:0000256" key="7">
    <source>
        <dbReference type="ARBA" id="ARBA00022840"/>
    </source>
</evidence>
<feature type="non-terminal residue" evidence="12">
    <location>
        <position position="1"/>
    </location>
</feature>
<keyword evidence="6" id="KW-0418">Kinase</keyword>
<comment type="similarity">
    <text evidence="2">Belongs to the protein kinase superfamily. CAMK Ser/Thr protein kinase family. SNF1 subfamily.</text>
</comment>
<keyword evidence="5 9" id="KW-0547">Nucleotide-binding</keyword>
<sequence>NRERKRKNQEMCEALKNNYQLCEEIGRGRFGTISRCFSPSSNNFFACKVIDKSLLTDPLDRECLQNEAKFMTLLSPHPNIVQIFDVYENDAFLSIVMELCEPVTLYDEILRNPVCETRAAGYMQQLLSALAHCHRYGVVHRDVKPENVFLDSRGKVKLGDFGSADWLLGEMGTTSGVVGTPYYVAPEVVMGREYGEKVDVWSAGVVLYTILAGIPPFYGETAAEIFEAVLRANLRFPTRIFRSVSPAAKDLLRKMICRDVSRRLSAEQALSKAPMDIKWRRNNFNGLKMKQPQINTLCSAAIAYQLLSVFSTVHISFRPSSFPRNFSFLNTRFQG</sequence>
<dbReference type="SMART" id="SM00220">
    <property type="entry name" value="S_TKc"/>
    <property type="match status" value="1"/>
</dbReference>
<dbReference type="PROSITE" id="PS50011">
    <property type="entry name" value="PROTEIN_KINASE_DOM"/>
    <property type="match status" value="1"/>
</dbReference>
<dbReference type="PANTHER" id="PTHR24349">
    <property type="entry name" value="SERINE/THREONINE-PROTEIN KINASE"/>
    <property type="match status" value="1"/>
</dbReference>
<dbReference type="InterPro" id="IPR050205">
    <property type="entry name" value="CDPK_Ser/Thr_kinases"/>
</dbReference>
<dbReference type="PROSITE" id="PS00108">
    <property type="entry name" value="PROTEIN_KINASE_ST"/>
    <property type="match status" value="1"/>
</dbReference>
<evidence type="ECO:0000259" key="11">
    <source>
        <dbReference type="PROSITE" id="PS50011"/>
    </source>
</evidence>
<dbReference type="InterPro" id="IPR000719">
    <property type="entry name" value="Prot_kinase_dom"/>
</dbReference>
<evidence type="ECO:0000256" key="1">
    <source>
        <dbReference type="ARBA" id="ARBA00005354"/>
    </source>
</evidence>
<dbReference type="Gene3D" id="3.30.200.20">
    <property type="entry name" value="Phosphorylase Kinase, domain 1"/>
    <property type="match status" value="1"/>
</dbReference>
<dbReference type="CDD" id="cd05117">
    <property type="entry name" value="STKc_CAMK"/>
    <property type="match status" value="1"/>
</dbReference>
<keyword evidence="4" id="KW-0808">Transferase</keyword>
<dbReference type="STRING" id="55188.A0A2H5Q042"/>
<protein>
    <recommendedName>
        <fullName evidence="11">Protein kinase domain-containing protein</fullName>
    </recommendedName>
</protein>
<dbReference type="InterPro" id="IPR011009">
    <property type="entry name" value="Kinase-like_dom_sf"/>
</dbReference>
<evidence type="ECO:0000256" key="5">
    <source>
        <dbReference type="ARBA" id="ARBA00022741"/>
    </source>
</evidence>
<keyword evidence="3 10" id="KW-0723">Serine/threonine-protein kinase</keyword>
<name>A0A2H5Q042_CITUN</name>
<dbReference type="Pfam" id="PF00069">
    <property type="entry name" value="Pkinase"/>
    <property type="match status" value="1"/>
</dbReference>
<evidence type="ECO:0000256" key="2">
    <source>
        <dbReference type="ARBA" id="ARBA00006234"/>
    </source>
</evidence>
<dbReference type="GO" id="GO:0004674">
    <property type="term" value="F:protein serine/threonine kinase activity"/>
    <property type="evidence" value="ECO:0007669"/>
    <property type="project" value="UniProtKB-KW"/>
</dbReference>
<dbReference type="AlphaFoldDB" id="A0A2H5Q042"/>
<dbReference type="Gene3D" id="1.10.510.10">
    <property type="entry name" value="Transferase(Phosphotransferase) domain 1"/>
    <property type="match status" value="1"/>
</dbReference>
<evidence type="ECO:0000256" key="8">
    <source>
        <dbReference type="ARBA" id="ARBA00058225"/>
    </source>
</evidence>
<reference evidence="12 13" key="1">
    <citation type="journal article" date="2017" name="Front. Genet.">
        <title>Draft sequencing of the heterozygous diploid genome of Satsuma (Citrus unshiu Marc.) using a hybrid assembly approach.</title>
        <authorList>
            <person name="Shimizu T."/>
            <person name="Tanizawa Y."/>
            <person name="Mochizuki T."/>
            <person name="Nagasaki H."/>
            <person name="Yoshioka T."/>
            <person name="Toyoda A."/>
            <person name="Fujiyama A."/>
            <person name="Kaminuma E."/>
            <person name="Nakamura Y."/>
        </authorList>
    </citation>
    <scope>NUCLEOTIDE SEQUENCE [LARGE SCALE GENOMIC DNA]</scope>
    <source>
        <strain evidence="13">cv. Miyagawa wase</strain>
    </source>
</reference>
<organism evidence="12 13">
    <name type="scientific">Citrus unshiu</name>
    <name type="common">Satsuma mandarin</name>
    <name type="synonym">Citrus nobilis var. unshiu</name>
    <dbReference type="NCBI Taxonomy" id="55188"/>
    <lineage>
        <taxon>Eukaryota</taxon>
        <taxon>Viridiplantae</taxon>
        <taxon>Streptophyta</taxon>
        <taxon>Embryophyta</taxon>
        <taxon>Tracheophyta</taxon>
        <taxon>Spermatophyta</taxon>
        <taxon>Magnoliopsida</taxon>
        <taxon>eudicotyledons</taxon>
        <taxon>Gunneridae</taxon>
        <taxon>Pentapetalae</taxon>
        <taxon>rosids</taxon>
        <taxon>malvids</taxon>
        <taxon>Sapindales</taxon>
        <taxon>Rutaceae</taxon>
        <taxon>Aurantioideae</taxon>
        <taxon>Citrus</taxon>
    </lineage>
</organism>
<evidence type="ECO:0000313" key="12">
    <source>
        <dbReference type="EMBL" id="GAY57954.1"/>
    </source>
</evidence>
<feature type="binding site" evidence="9">
    <location>
        <position position="48"/>
    </location>
    <ligand>
        <name>ATP</name>
        <dbReference type="ChEBI" id="CHEBI:30616"/>
    </ligand>
</feature>
<keyword evidence="13" id="KW-1185">Reference proteome</keyword>
<evidence type="ECO:0000313" key="13">
    <source>
        <dbReference type="Proteomes" id="UP000236630"/>
    </source>
</evidence>
<dbReference type="InterPro" id="IPR017441">
    <property type="entry name" value="Protein_kinase_ATP_BS"/>
</dbReference>
<comment type="similarity">
    <text evidence="1">Belongs to the protein kinase superfamily. CAMK Ser/Thr protein kinase family. CaMK subfamily.</text>
</comment>
<dbReference type="InterPro" id="IPR008271">
    <property type="entry name" value="Ser/Thr_kinase_AS"/>
</dbReference>
<dbReference type="EMBL" id="BDQV01000173">
    <property type="protein sequence ID" value="GAY57954.1"/>
    <property type="molecule type" value="Genomic_DNA"/>
</dbReference>
<evidence type="ECO:0000256" key="3">
    <source>
        <dbReference type="ARBA" id="ARBA00022527"/>
    </source>
</evidence>
<proteinExistence type="inferred from homology"/>
<gene>
    <name evidence="12" type="ORF">CUMW_183400</name>
</gene>